<keyword evidence="2" id="KW-1185">Reference proteome</keyword>
<dbReference type="AlphaFoldDB" id="A0A6P2D227"/>
<organism evidence="1 2">
    <name type="scientific">Gemmata massiliana</name>
    <dbReference type="NCBI Taxonomy" id="1210884"/>
    <lineage>
        <taxon>Bacteria</taxon>
        <taxon>Pseudomonadati</taxon>
        <taxon>Planctomycetota</taxon>
        <taxon>Planctomycetia</taxon>
        <taxon>Gemmatales</taxon>
        <taxon>Gemmataceae</taxon>
        <taxon>Gemmata</taxon>
    </lineage>
</organism>
<dbReference type="RefSeq" id="WP_162669766.1">
    <property type="nucleotide sequence ID" value="NZ_LR593886.1"/>
</dbReference>
<gene>
    <name evidence="1" type="ORF">SOIL9_23730</name>
</gene>
<name>A0A6P2D227_9BACT</name>
<reference evidence="1 2" key="1">
    <citation type="submission" date="2019-05" db="EMBL/GenBank/DDBJ databases">
        <authorList>
            <consortium name="Science for Life Laboratories"/>
        </authorList>
    </citation>
    <scope>NUCLEOTIDE SEQUENCE [LARGE SCALE GENOMIC DNA]</scope>
    <source>
        <strain evidence="1">Soil9</strain>
    </source>
</reference>
<dbReference type="EMBL" id="LR593886">
    <property type="protein sequence ID" value="VTR95341.1"/>
    <property type="molecule type" value="Genomic_DNA"/>
</dbReference>
<dbReference type="Proteomes" id="UP000464178">
    <property type="component" value="Chromosome"/>
</dbReference>
<proteinExistence type="predicted"/>
<sequence length="80" mass="8463">MKNVTIRRCPTCPNIGSHTDQLTSALRNDPNLNVRVVDGNKGEFNVEVDGRSINGTSGASLRTPEEVAAEIRGVEVASAG</sequence>
<protein>
    <submittedName>
        <fullName evidence="1">Uncharacterized protein</fullName>
    </submittedName>
</protein>
<accession>A0A6P2D227</accession>
<evidence type="ECO:0000313" key="2">
    <source>
        <dbReference type="Proteomes" id="UP000464178"/>
    </source>
</evidence>
<dbReference type="KEGG" id="gms:SOIL9_23730"/>
<evidence type="ECO:0000313" key="1">
    <source>
        <dbReference type="EMBL" id="VTR95341.1"/>
    </source>
</evidence>